<name>A0AAE0YZG5_9GAST</name>
<dbReference type="EMBL" id="JAWDGP010005062">
    <property type="protein sequence ID" value="KAK3759905.1"/>
    <property type="molecule type" value="Genomic_DNA"/>
</dbReference>
<feature type="region of interest" description="Disordered" evidence="1">
    <location>
        <begin position="49"/>
        <end position="79"/>
    </location>
</feature>
<sequence length="98" mass="10986">MSQYLSRQISKRQHHDPWNLCPREMTSVDCFYVYLRVYARLRQDGRAMDPDRMVGKRSPGTSFRSVASSSGASTGRTHQPEAGVVDLLLVLGPDLSTS</sequence>
<evidence type="ECO:0000256" key="1">
    <source>
        <dbReference type="SAM" id="MobiDB-lite"/>
    </source>
</evidence>
<evidence type="ECO:0000313" key="3">
    <source>
        <dbReference type="Proteomes" id="UP001283361"/>
    </source>
</evidence>
<keyword evidence="3" id="KW-1185">Reference proteome</keyword>
<protein>
    <submittedName>
        <fullName evidence="2">Uncharacterized protein</fullName>
    </submittedName>
</protein>
<comment type="caution">
    <text evidence="2">The sequence shown here is derived from an EMBL/GenBank/DDBJ whole genome shotgun (WGS) entry which is preliminary data.</text>
</comment>
<evidence type="ECO:0000313" key="2">
    <source>
        <dbReference type="EMBL" id="KAK3759905.1"/>
    </source>
</evidence>
<proteinExistence type="predicted"/>
<feature type="compositionally biased region" description="Low complexity" evidence="1">
    <location>
        <begin position="60"/>
        <end position="79"/>
    </location>
</feature>
<dbReference type="AlphaFoldDB" id="A0AAE0YZG5"/>
<dbReference type="Proteomes" id="UP001283361">
    <property type="component" value="Unassembled WGS sequence"/>
</dbReference>
<gene>
    <name evidence="2" type="ORF">RRG08_044478</name>
</gene>
<accession>A0AAE0YZG5</accession>
<reference evidence="2" key="1">
    <citation type="journal article" date="2023" name="G3 (Bethesda)">
        <title>A reference genome for the long-term kleptoplast-retaining sea slug Elysia crispata morphotype clarki.</title>
        <authorList>
            <person name="Eastman K.E."/>
            <person name="Pendleton A.L."/>
            <person name="Shaikh M.A."/>
            <person name="Suttiyut T."/>
            <person name="Ogas R."/>
            <person name="Tomko P."/>
            <person name="Gavelis G."/>
            <person name="Widhalm J.R."/>
            <person name="Wisecaver J.H."/>
        </authorList>
    </citation>
    <scope>NUCLEOTIDE SEQUENCE</scope>
    <source>
        <strain evidence="2">ECLA1</strain>
    </source>
</reference>
<organism evidence="2 3">
    <name type="scientific">Elysia crispata</name>
    <name type="common">lettuce slug</name>
    <dbReference type="NCBI Taxonomy" id="231223"/>
    <lineage>
        <taxon>Eukaryota</taxon>
        <taxon>Metazoa</taxon>
        <taxon>Spiralia</taxon>
        <taxon>Lophotrochozoa</taxon>
        <taxon>Mollusca</taxon>
        <taxon>Gastropoda</taxon>
        <taxon>Heterobranchia</taxon>
        <taxon>Euthyneura</taxon>
        <taxon>Panpulmonata</taxon>
        <taxon>Sacoglossa</taxon>
        <taxon>Placobranchoidea</taxon>
        <taxon>Plakobranchidae</taxon>
        <taxon>Elysia</taxon>
    </lineage>
</organism>